<evidence type="ECO:0000259" key="4">
    <source>
        <dbReference type="Pfam" id="PF01408"/>
    </source>
</evidence>
<evidence type="ECO:0000256" key="3">
    <source>
        <dbReference type="ARBA" id="ARBA00023027"/>
    </source>
</evidence>
<dbReference type="RefSeq" id="WP_012868226.1">
    <property type="nucleotide sequence ID" value="NC_013521.1"/>
</dbReference>
<dbReference type="GO" id="GO:0000166">
    <property type="term" value="F:nucleotide binding"/>
    <property type="evidence" value="ECO:0007669"/>
    <property type="project" value="InterPro"/>
</dbReference>
<dbReference type="Pfam" id="PF22725">
    <property type="entry name" value="GFO_IDH_MocA_C3"/>
    <property type="match status" value="1"/>
</dbReference>
<keyword evidence="3" id="KW-0520">NAD</keyword>
<sequence>MSDAAVGSTPAVDDPRLAPALRWGVLGAGWIGGSFADAVRDLTSSTVVAAGSRDAEKAAAFAAEHGVERSYGSYEELVADPDVDVVYVATPHSHHHEHALLAIAAGKHVLVEKAFTRNAAEAREVVAAAREAGVFCMEAMMTRHLPHTAMLREIVQRGDIGAVREVRAGFDVTVPYDPAHRMFDPALAGGALLDLGIYPLSFAVDLLGHPDEVRATGLLAPTGVDAQETIVLRYGQEALATLTTSVRTTAPGTATIVGSEGRIEIDERYLVPTTFRVENAHGVTEYDGRLRAADGSVVEEGKQYEAAEVARCIAAGLTESPRMTLDQTVELMEIMDDVRAQLGVVYPGEVGLASGEVASPMSAAASVFVTSPSTGPAGA</sequence>
<evidence type="ECO:0000256" key="1">
    <source>
        <dbReference type="ARBA" id="ARBA00010928"/>
    </source>
</evidence>
<protein>
    <submittedName>
        <fullName evidence="6">Predicted dehydrogenase</fullName>
    </submittedName>
</protein>
<proteinExistence type="inferred from homology"/>
<dbReference type="SUPFAM" id="SSF55347">
    <property type="entry name" value="Glyceraldehyde-3-phosphate dehydrogenase-like, C-terminal domain"/>
    <property type="match status" value="1"/>
</dbReference>
<accession>D1BDT7</accession>
<dbReference type="InterPro" id="IPR050984">
    <property type="entry name" value="Gfo/Idh/MocA_domain"/>
</dbReference>
<dbReference type="SUPFAM" id="SSF51735">
    <property type="entry name" value="NAD(P)-binding Rossmann-fold domains"/>
    <property type="match status" value="1"/>
</dbReference>
<dbReference type="KEGG" id="ske:Sked_32630"/>
<evidence type="ECO:0000313" key="7">
    <source>
        <dbReference type="Proteomes" id="UP000000322"/>
    </source>
</evidence>
<dbReference type="PANTHER" id="PTHR22604">
    <property type="entry name" value="OXIDOREDUCTASES"/>
    <property type="match status" value="1"/>
</dbReference>
<dbReference type="Gene3D" id="3.40.50.720">
    <property type="entry name" value="NAD(P)-binding Rossmann-like Domain"/>
    <property type="match status" value="1"/>
</dbReference>
<organism evidence="6 7">
    <name type="scientific">Sanguibacter keddieii (strain ATCC 51767 / DSM 10542 / NCFB 3025 / ST-74)</name>
    <dbReference type="NCBI Taxonomy" id="446469"/>
    <lineage>
        <taxon>Bacteria</taxon>
        <taxon>Bacillati</taxon>
        <taxon>Actinomycetota</taxon>
        <taxon>Actinomycetes</taxon>
        <taxon>Micrococcales</taxon>
        <taxon>Sanguibacteraceae</taxon>
        <taxon>Sanguibacter</taxon>
    </lineage>
</organism>
<dbReference type="Gene3D" id="3.30.360.10">
    <property type="entry name" value="Dihydrodipicolinate Reductase, domain 2"/>
    <property type="match status" value="1"/>
</dbReference>
<dbReference type="HOGENOM" id="CLU_023194_7_2_11"/>
<dbReference type="GO" id="GO:0016491">
    <property type="term" value="F:oxidoreductase activity"/>
    <property type="evidence" value="ECO:0007669"/>
    <property type="project" value="UniProtKB-KW"/>
</dbReference>
<comment type="similarity">
    <text evidence="1">Belongs to the Gfo/Idh/MocA family.</text>
</comment>
<feature type="domain" description="GFO/IDH/MocA-like oxidoreductase" evidence="5">
    <location>
        <begin position="150"/>
        <end position="264"/>
    </location>
</feature>
<dbReference type="EMBL" id="CP001819">
    <property type="protein sequence ID" value="ACZ23158.1"/>
    <property type="molecule type" value="Genomic_DNA"/>
</dbReference>
<reference evidence="6 7" key="1">
    <citation type="journal article" date="2009" name="Stand. Genomic Sci.">
        <title>Complete genome sequence of Sanguibacter keddieii type strain (ST-74).</title>
        <authorList>
            <person name="Ivanova N."/>
            <person name="Sikorski J."/>
            <person name="Sims D."/>
            <person name="Brettin T."/>
            <person name="Detter J.C."/>
            <person name="Han C."/>
            <person name="Lapidus A."/>
            <person name="Copeland A."/>
            <person name="Glavina Del Rio T."/>
            <person name="Nolan M."/>
            <person name="Chen F."/>
            <person name="Lucas S."/>
            <person name="Tice H."/>
            <person name="Cheng J.F."/>
            <person name="Bruce D."/>
            <person name="Goodwin L."/>
            <person name="Pitluck S."/>
            <person name="Pati A."/>
            <person name="Mavromatis K."/>
            <person name="Chen A."/>
            <person name="Palaniappan K."/>
            <person name="D'haeseleer P."/>
            <person name="Chain P."/>
            <person name="Bristow J."/>
            <person name="Eisen J.A."/>
            <person name="Markowitz V."/>
            <person name="Hugenholtz P."/>
            <person name="Goker M."/>
            <person name="Pukall R."/>
            <person name="Klenk H.P."/>
            <person name="Kyrpides N.C."/>
        </authorList>
    </citation>
    <scope>NUCLEOTIDE SEQUENCE [LARGE SCALE GENOMIC DNA]</scope>
    <source>
        <strain evidence="7">ATCC 51767 / DSM 10542 / NCFB 3025 / ST-74</strain>
    </source>
</reference>
<dbReference type="Pfam" id="PF01408">
    <property type="entry name" value="GFO_IDH_MocA"/>
    <property type="match status" value="1"/>
</dbReference>
<keyword evidence="2" id="KW-0560">Oxidoreductase</keyword>
<dbReference type="InterPro" id="IPR000683">
    <property type="entry name" value="Gfo/Idh/MocA-like_OxRdtase_N"/>
</dbReference>
<feature type="domain" description="Gfo/Idh/MocA-like oxidoreductase N-terminal" evidence="4">
    <location>
        <begin position="21"/>
        <end position="138"/>
    </location>
</feature>
<dbReference type="Proteomes" id="UP000000322">
    <property type="component" value="Chromosome"/>
</dbReference>
<dbReference type="eggNOG" id="COG0673">
    <property type="taxonomic scope" value="Bacteria"/>
</dbReference>
<dbReference type="InterPro" id="IPR036291">
    <property type="entry name" value="NAD(P)-bd_dom_sf"/>
</dbReference>
<gene>
    <name evidence="6" type="ordered locus">Sked_32630</name>
</gene>
<dbReference type="STRING" id="446469.Sked_32630"/>
<dbReference type="OrthoDB" id="9815825at2"/>
<dbReference type="AlphaFoldDB" id="D1BDT7"/>
<evidence type="ECO:0000259" key="5">
    <source>
        <dbReference type="Pfam" id="PF22725"/>
    </source>
</evidence>
<name>D1BDT7_SANKS</name>
<evidence type="ECO:0000256" key="2">
    <source>
        <dbReference type="ARBA" id="ARBA00023002"/>
    </source>
</evidence>
<evidence type="ECO:0000313" key="6">
    <source>
        <dbReference type="EMBL" id="ACZ23158.1"/>
    </source>
</evidence>
<dbReference type="PANTHER" id="PTHR22604:SF105">
    <property type="entry name" value="TRANS-1,2-DIHYDROBENZENE-1,2-DIOL DEHYDROGENASE"/>
    <property type="match status" value="1"/>
</dbReference>
<dbReference type="InterPro" id="IPR055170">
    <property type="entry name" value="GFO_IDH_MocA-like_dom"/>
</dbReference>
<keyword evidence="7" id="KW-1185">Reference proteome</keyword>